<dbReference type="SUPFAM" id="SSF54211">
    <property type="entry name" value="Ribosomal protein S5 domain 2-like"/>
    <property type="match status" value="1"/>
</dbReference>
<protein>
    <submittedName>
        <fullName evidence="4">YigZ family protein</fullName>
    </submittedName>
</protein>
<dbReference type="InterPro" id="IPR023582">
    <property type="entry name" value="Impact"/>
</dbReference>
<dbReference type="InterPro" id="IPR020568">
    <property type="entry name" value="Ribosomal_Su5_D2-typ_SF"/>
</dbReference>
<dbReference type="Proteomes" id="UP000321534">
    <property type="component" value="Unassembled WGS sequence"/>
</dbReference>
<dbReference type="PANTHER" id="PTHR16301">
    <property type="entry name" value="IMPACT-RELATED"/>
    <property type="match status" value="1"/>
</dbReference>
<dbReference type="GO" id="GO:0006446">
    <property type="term" value="P:regulation of translational initiation"/>
    <property type="evidence" value="ECO:0007669"/>
    <property type="project" value="TreeGrafter"/>
</dbReference>
<dbReference type="InterPro" id="IPR020569">
    <property type="entry name" value="UPF0029_Impact_CS"/>
</dbReference>
<feature type="region of interest" description="Disordered" evidence="2">
    <location>
        <begin position="1"/>
        <end position="25"/>
    </location>
</feature>
<dbReference type="PANTHER" id="PTHR16301:SF20">
    <property type="entry name" value="IMPACT FAMILY MEMBER YIGZ"/>
    <property type="match status" value="1"/>
</dbReference>
<dbReference type="Gene3D" id="3.30.230.30">
    <property type="entry name" value="Impact, N-terminal domain"/>
    <property type="match status" value="1"/>
</dbReference>
<accession>A0A512D056</accession>
<dbReference type="PROSITE" id="PS00910">
    <property type="entry name" value="UPF0029"/>
    <property type="match status" value="1"/>
</dbReference>
<name>A0A512D056_9MICO</name>
<keyword evidence="5" id="KW-1185">Reference proteome</keyword>
<organism evidence="4 5">
    <name type="scientific">Terrabacter aerolatus</name>
    <dbReference type="NCBI Taxonomy" id="422442"/>
    <lineage>
        <taxon>Bacteria</taxon>
        <taxon>Bacillati</taxon>
        <taxon>Actinomycetota</taxon>
        <taxon>Actinomycetes</taxon>
        <taxon>Micrococcales</taxon>
        <taxon>Intrasporangiaceae</taxon>
        <taxon>Terrabacter</taxon>
    </lineage>
</organism>
<dbReference type="AlphaFoldDB" id="A0A512D056"/>
<dbReference type="InterPro" id="IPR036956">
    <property type="entry name" value="Impact_N_sf"/>
</dbReference>
<feature type="domain" description="Impact N-terminal" evidence="3">
    <location>
        <begin position="47"/>
        <end position="152"/>
    </location>
</feature>
<evidence type="ECO:0000256" key="2">
    <source>
        <dbReference type="SAM" id="MobiDB-lite"/>
    </source>
</evidence>
<comment type="similarity">
    <text evidence="1">Belongs to the IMPACT family.</text>
</comment>
<evidence type="ECO:0000313" key="4">
    <source>
        <dbReference type="EMBL" id="GEO29845.1"/>
    </source>
</evidence>
<evidence type="ECO:0000313" key="5">
    <source>
        <dbReference type="Proteomes" id="UP000321534"/>
    </source>
</evidence>
<dbReference type="Pfam" id="PF01205">
    <property type="entry name" value="Impact_N"/>
    <property type="match status" value="1"/>
</dbReference>
<dbReference type="InterPro" id="IPR001498">
    <property type="entry name" value="Impact_N"/>
</dbReference>
<proteinExistence type="inferred from homology"/>
<sequence length="240" mass="24720">MGATGNAPRAHGILGTSRPCPREGMPLSPPRRYLTIASPASAEIEVKRSRFVCDVSPASSEEEARAFVEQVRAGSRDARHHCTAFVLGVDGATRRSNDDGEPSGTAGAPMLEVLAGHGLTEVVAVVTRWFGGTLLGTGGLIRAYGDAVSQAIDAATLLTCELRQGLVVTVGSADAPRVENALRAHRGCTVTSAAWSAAGIVLELAVEPDEDEPVRGLVASLTSGAGSVALGAPTWVQRTG</sequence>
<dbReference type="GO" id="GO:0005737">
    <property type="term" value="C:cytoplasm"/>
    <property type="evidence" value="ECO:0007669"/>
    <property type="project" value="TreeGrafter"/>
</dbReference>
<evidence type="ECO:0000256" key="1">
    <source>
        <dbReference type="ARBA" id="ARBA00007665"/>
    </source>
</evidence>
<gene>
    <name evidence="4" type="ORF">TAE01_16550</name>
</gene>
<reference evidence="4 5" key="1">
    <citation type="submission" date="2019-07" db="EMBL/GenBank/DDBJ databases">
        <title>Whole genome shotgun sequence of Terrabacter aerolatus NBRC 106305.</title>
        <authorList>
            <person name="Hosoyama A."/>
            <person name="Uohara A."/>
            <person name="Ohji S."/>
            <person name="Ichikawa N."/>
        </authorList>
    </citation>
    <scope>NUCLEOTIDE SEQUENCE [LARGE SCALE GENOMIC DNA]</scope>
    <source>
        <strain evidence="4 5">NBRC 106305</strain>
    </source>
</reference>
<comment type="caution">
    <text evidence="4">The sequence shown here is derived from an EMBL/GenBank/DDBJ whole genome shotgun (WGS) entry which is preliminary data.</text>
</comment>
<dbReference type="EMBL" id="BJYX01000006">
    <property type="protein sequence ID" value="GEO29845.1"/>
    <property type="molecule type" value="Genomic_DNA"/>
</dbReference>
<evidence type="ECO:0000259" key="3">
    <source>
        <dbReference type="Pfam" id="PF01205"/>
    </source>
</evidence>